<feature type="transmembrane region" description="Helical" evidence="9">
    <location>
        <begin position="73"/>
        <end position="93"/>
    </location>
</feature>
<evidence type="ECO:0000256" key="7">
    <source>
        <dbReference type="ARBA" id="ARBA00023136"/>
    </source>
</evidence>
<evidence type="ECO:0000256" key="2">
    <source>
        <dbReference type="ARBA" id="ARBA00007104"/>
    </source>
</evidence>
<keyword evidence="3" id="KW-0217">Developmental protein</keyword>
<dbReference type="Pfam" id="PF01105">
    <property type="entry name" value="EMP24_GP25L"/>
    <property type="match status" value="1"/>
</dbReference>
<keyword evidence="7 9" id="KW-0472">Membrane</keyword>
<dbReference type="RefSeq" id="XP_022655094.1">
    <property type="nucleotide sequence ID" value="XM_022799359.1"/>
</dbReference>
<dbReference type="GeneID" id="111247867"/>
<dbReference type="EnsemblMetazoa" id="XM_022799359">
    <property type="protein sequence ID" value="XP_022655094"/>
    <property type="gene ID" value="LOC111247867"/>
</dbReference>
<accession>A0A7M7JP31</accession>
<dbReference type="FunCoup" id="A0A7M7JP31">
    <property type="interactions" value="745"/>
</dbReference>
<dbReference type="InParanoid" id="A0A7M7JP31"/>
<dbReference type="PANTHER" id="PTHR22811">
    <property type="entry name" value="TRANSMEMBRANE EMP24 DOMAIN-CONTAINING PROTEIN"/>
    <property type="match status" value="1"/>
</dbReference>
<comment type="subcellular location">
    <subcellularLocation>
        <location evidence="8">Endomembrane system</location>
        <topology evidence="8">Single-pass membrane protein</topology>
    </subcellularLocation>
    <subcellularLocation>
        <location evidence="1">Membrane</location>
        <topology evidence="1">Single-pass type I membrane protein</topology>
    </subcellularLocation>
</comment>
<dbReference type="Proteomes" id="UP000594260">
    <property type="component" value="Unplaced"/>
</dbReference>
<name>A0A7M7JP31_VARDE</name>
<evidence type="ECO:0000256" key="1">
    <source>
        <dbReference type="ARBA" id="ARBA00004479"/>
    </source>
</evidence>
<reference evidence="11" key="1">
    <citation type="submission" date="2021-01" db="UniProtKB">
        <authorList>
            <consortium name="EnsemblMetazoa"/>
        </authorList>
    </citation>
    <scope>IDENTIFICATION</scope>
</reference>
<evidence type="ECO:0000256" key="4">
    <source>
        <dbReference type="ARBA" id="ARBA00022692"/>
    </source>
</evidence>
<dbReference type="SMART" id="SM01190">
    <property type="entry name" value="EMP24_GP25L"/>
    <property type="match status" value="1"/>
</dbReference>
<evidence type="ECO:0000256" key="9">
    <source>
        <dbReference type="SAM" id="Phobius"/>
    </source>
</evidence>
<organism evidence="11 12">
    <name type="scientific">Varroa destructor</name>
    <name type="common">Honeybee mite</name>
    <dbReference type="NCBI Taxonomy" id="109461"/>
    <lineage>
        <taxon>Eukaryota</taxon>
        <taxon>Metazoa</taxon>
        <taxon>Ecdysozoa</taxon>
        <taxon>Arthropoda</taxon>
        <taxon>Chelicerata</taxon>
        <taxon>Arachnida</taxon>
        <taxon>Acari</taxon>
        <taxon>Parasitiformes</taxon>
        <taxon>Mesostigmata</taxon>
        <taxon>Gamasina</taxon>
        <taxon>Dermanyssoidea</taxon>
        <taxon>Varroidae</taxon>
        <taxon>Varroa</taxon>
    </lineage>
</organism>
<evidence type="ECO:0000313" key="11">
    <source>
        <dbReference type="EnsemblMetazoa" id="XP_022655094"/>
    </source>
</evidence>
<proteinExistence type="inferred from homology"/>
<keyword evidence="4 9" id="KW-0812">Transmembrane</keyword>
<evidence type="ECO:0000256" key="3">
    <source>
        <dbReference type="ARBA" id="ARBA00022473"/>
    </source>
</evidence>
<dbReference type="KEGG" id="vde:111247867"/>
<keyword evidence="12" id="KW-1185">Reference proteome</keyword>
<keyword evidence="5" id="KW-0732">Signal</keyword>
<dbReference type="GO" id="GO:0016020">
    <property type="term" value="C:membrane"/>
    <property type="evidence" value="ECO:0007669"/>
    <property type="project" value="UniProtKB-SubCell"/>
</dbReference>
<evidence type="ECO:0000256" key="6">
    <source>
        <dbReference type="ARBA" id="ARBA00022989"/>
    </source>
</evidence>
<protein>
    <recommendedName>
        <fullName evidence="10">GOLD domain-containing protein</fullName>
    </recommendedName>
</protein>
<evidence type="ECO:0000259" key="10">
    <source>
        <dbReference type="PROSITE" id="PS50866"/>
    </source>
</evidence>
<dbReference type="GO" id="GO:0012505">
    <property type="term" value="C:endomembrane system"/>
    <property type="evidence" value="ECO:0007669"/>
    <property type="project" value="UniProtKB-SubCell"/>
</dbReference>
<dbReference type="SUPFAM" id="SSF101576">
    <property type="entry name" value="Supernatant protein factor (SPF), C-terminal domain"/>
    <property type="match status" value="1"/>
</dbReference>
<dbReference type="PROSITE" id="PS50866">
    <property type="entry name" value="GOLD"/>
    <property type="match status" value="1"/>
</dbReference>
<sequence>MRARVFSLCTTAILIITGVRPLCVRQRLSILRKSSTLRFIAAAATPASHLNISLVPSPHSFYRFEQSNMVRPWYGRTLVSATGTMVVIFALFWPVKCRYSDEAEFTLSIPAGKEECLFQNARKNQLLEIEYQVLDAGSMGENSLSVDFTLTAPDGTVMVREEDKPDSVHRLEVKVDGDYKICLGNTRSLLSAKQVYLEVFVDNGDSSREVEDDDPFGLGSVTLTPDQGFNSSDIDKMKARLNRLYDLLNQVERYQEWQKAHEARHRNLVEHNFSKVNWLSFILTVVVVIVGSIQVYIIRGFFDNKSTVHRFFKRI</sequence>
<evidence type="ECO:0000256" key="8">
    <source>
        <dbReference type="ARBA" id="ARBA00037847"/>
    </source>
</evidence>
<dbReference type="InterPro" id="IPR015720">
    <property type="entry name" value="Emp24-like"/>
</dbReference>
<dbReference type="AlphaFoldDB" id="A0A7M7JP31"/>
<feature type="transmembrane region" description="Helical" evidence="9">
    <location>
        <begin position="276"/>
        <end position="298"/>
    </location>
</feature>
<keyword evidence="6 9" id="KW-1133">Transmembrane helix</keyword>
<feature type="domain" description="GOLD" evidence="10">
    <location>
        <begin position="114"/>
        <end position="201"/>
    </location>
</feature>
<dbReference type="OMA" id="IDYQVIH"/>
<evidence type="ECO:0000313" key="12">
    <source>
        <dbReference type="Proteomes" id="UP000594260"/>
    </source>
</evidence>
<dbReference type="InterPro" id="IPR036598">
    <property type="entry name" value="GOLD_dom_sf"/>
</dbReference>
<evidence type="ECO:0000256" key="5">
    <source>
        <dbReference type="ARBA" id="ARBA00022729"/>
    </source>
</evidence>
<dbReference type="InterPro" id="IPR009038">
    <property type="entry name" value="GOLD_dom"/>
</dbReference>
<dbReference type="OrthoDB" id="5976732at2759"/>
<comment type="similarity">
    <text evidence="2">Belongs to the EMP24/GP25L family.</text>
</comment>